<proteinExistence type="predicted"/>
<evidence type="ECO:0000313" key="2">
    <source>
        <dbReference type="EMBL" id="MBB2149489.1"/>
    </source>
</evidence>
<dbReference type="PROSITE" id="PS51257">
    <property type="entry name" value="PROKAR_LIPOPROTEIN"/>
    <property type="match status" value="1"/>
</dbReference>
<dbReference type="RefSeq" id="WP_182957142.1">
    <property type="nucleotide sequence ID" value="NZ_WNXC01000003.1"/>
</dbReference>
<feature type="chain" id="PRO_5045753489" description="Lipoprotein" evidence="1">
    <location>
        <begin position="25"/>
        <end position="348"/>
    </location>
</feature>
<organism evidence="2 3">
    <name type="scientific">Pedobacter gandavensis</name>
    <dbReference type="NCBI Taxonomy" id="2679963"/>
    <lineage>
        <taxon>Bacteria</taxon>
        <taxon>Pseudomonadati</taxon>
        <taxon>Bacteroidota</taxon>
        <taxon>Sphingobacteriia</taxon>
        <taxon>Sphingobacteriales</taxon>
        <taxon>Sphingobacteriaceae</taxon>
        <taxon>Pedobacter</taxon>
    </lineage>
</organism>
<evidence type="ECO:0000313" key="3">
    <source>
        <dbReference type="Proteomes" id="UP000636110"/>
    </source>
</evidence>
<comment type="caution">
    <text evidence="2">The sequence shown here is derived from an EMBL/GenBank/DDBJ whole genome shotgun (WGS) entry which is preliminary data.</text>
</comment>
<dbReference type="EMBL" id="WNXC01000003">
    <property type="protein sequence ID" value="MBB2149489.1"/>
    <property type="molecule type" value="Genomic_DNA"/>
</dbReference>
<keyword evidence="3" id="KW-1185">Reference proteome</keyword>
<sequence length="348" mass="40358">MKHHFSPLYLLRFFLLLFSMIVFAACQKAGKADTAFYYWKQTFSLNKPQQEILEKAAGHKLYLRFFDIKWDTRSNRAYPEAVINYQQKTNTAQITPVIFITNQTFEKLSVPGVDSLALNTHKLINQLANTHNIPYQGLQFDCDWNLSTKDKYFHFLKTFKAISNKRLEATIRLHQIKYQVKTGVPPVDRGILMFYNMGKISPKPEDPNSIYNEKDADTYVSHLSKYLLPLDIALPLFSWSIHIRNGTVIQVYGKIGKSILSDQSNFQATAHKNVFKARRSFFTAGVYVKTDDLFKLEETDKNLLDQAATQLARHLSRDEKRTIIYYEIGNLDPSEFNIKDLQEISGRF</sequence>
<dbReference type="Proteomes" id="UP000636110">
    <property type="component" value="Unassembled WGS sequence"/>
</dbReference>
<evidence type="ECO:0000256" key="1">
    <source>
        <dbReference type="SAM" id="SignalP"/>
    </source>
</evidence>
<name>A0ABR6EXE9_9SPHI</name>
<reference evidence="2 3" key="1">
    <citation type="submission" date="2019-11" db="EMBL/GenBank/DDBJ databases">
        <title>Description of Pedobacter sp. LMG 31462T.</title>
        <authorList>
            <person name="Carlier A."/>
            <person name="Qi S."/>
            <person name="Vandamme P."/>
        </authorList>
    </citation>
    <scope>NUCLEOTIDE SEQUENCE [LARGE SCALE GENOMIC DNA]</scope>
    <source>
        <strain evidence="2 3">LMG 31462</strain>
    </source>
</reference>
<gene>
    <name evidence="2" type="ORF">GM920_11315</name>
</gene>
<evidence type="ECO:0008006" key="4">
    <source>
        <dbReference type="Google" id="ProtNLM"/>
    </source>
</evidence>
<keyword evidence="1" id="KW-0732">Signal</keyword>
<protein>
    <recommendedName>
        <fullName evidence="4">Lipoprotein</fullName>
    </recommendedName>
</protein>
<accession>A0ABR6EXE9</accession>
<feature type="signal peptide" evidence="1">
    <location>
        <begin position="1"/>
        <end position="24"/>
    </location>
</feature>